<dbReference type="EC" id="3.1.26.5" evidence="7"/>
<dbReference type="GO" id="GO:0001682">
    <property type="term" value="P:tRNA 5'-leader removal"/>
    <property type="evidence" value="ECO:0007669"/>
    <property type="project" value="UniProtKB-UniRule"/>
</dbReference>
<comment type="catalytic activity">
    <reaction evidence="7">
        <text>Endonucleolytic cleavage of RNA, removing 5'-extranucleotides from tRNA precursor.</text>
        <dbReference type="EC" id="3.1.26.5"/>
    </reaction>
</comment>
<dbReference type="SUPFAM" id="SSF54211">
    <property type="entry name" value="Ribosomal protein S5 domain 2-like"/>
    <property type="match status" value="1"/>
</dbReference>
<keyword evidence="6 7" id="KW-0694">RNA-binding</keyword>
<evidence type="ECO:0000313" key="8">
    <source>
        <dbReference type="EMBL" id="TNJ37657.1"/>
    </source>
</evidence>
<dbReference type="InterPro" id="IPR000100">
    <property type="entry name" value="RNase_P"/>
</dbReference>
<dbReference type="AlphaFoldDB" id="A0A5C4S3C9"/>
<keyword evidence="3 7" id="KW-0540">Nuclease</keyword>
<keyword evidence="4 7" id="KW-0255">Endonuclease</keyword>
<evidence type="ECO:0000256" key="4">
    <source>
        <dbReference type="ARBA" id="ARBA00022759"/>
    </source>
</evidence>
<name>A0A5C4S3C9_PROVB</name>
<dbReference type="HAMAP" id="MF_00227">
    <property type="entry name" value="RNase_P"/>
    <property type="match status" value="1"/>
</dbReference>
<evidence type="ECO:0000313" key="9">
    <source>
        <dbReference type="Proteomes" id="UP000309544"/>
    </source>
</evidence>
<dbReference type="EMBL" id="VDCI01000001">
    <property type="protein sequence ID" value="TNJ37657.1"/>
    <property type="molecule type" value="Genomic_DNA"/>
</dbReference>
<reference evidence="8 9" key="1">
    <citation type="submission" date="2019-05" db="EMBL/GenBank/DDBJ databases">
        <title>Draft Whole-Genome sequence of the green sulfur bacterium Prosthecochloris vibrioformis DSM 260.</title>
        <authorList>
            <person name="Meyer T.E."/>
            <person name="Kyndt J.A."/>
        </authorList>
    </citation>
    <scope>NUCLEOTIDE SEQUENCE [LARGE SCALE GENOMIC DNA]</scope>
    <source>
        <strain evidence="8 9">DSM 260</strain>
    </source>
</reference>
<dbReference type="InterPro" id="IPR020568">
    <property type="entry name" value="Ribosomal_Su5_D2-typ_SF"/>
</dbReference>
<dbReference type="PROSITE" id="PS00648">
    <property type="entry name" value="RIBONUCLEASE_P"/>
    <property type="match status" value="1"/>
</dbReference>
<gene>
    <name evidence="7" type="primary">rnpA</name>
    <name evidence="8" type="ORF">FGF68_00270</name>
</gene>
<evidence type="ECO:0000256" key="6">
    <source>
        <dbReference type="ARBA" id="ARBA00022884"/>
    </source>
</evidence>
<evidence type="ECO:0000256" key="1">
    <source>
        <dbReference type="ARBA" id="ARBA00002663"/>
    </source>
</evidence>
<dbReference type="InterPro" id="IPR014721">
    <property type="entry name" value="Ribsml_uS5_D2-typ_fold_subgr"/>
</dbReference>
<keyword evidence="5 7" id="KW-0378">Hydrolase</keyword>
<dbReference type="GO" id="GO:0000049">
    <property type="term" value="F:tRNA binding"/>
    <property type="evidence" value="ECO:0007669"/>
    <property type="project" value="UniProtKB-UniRule"/>
</dbReference>
<evidence type="ECO:0000256" key="7">
    <source>
        <dbReference type="HAMAP-Rule" id="MF_00227"/>
    </source>
</evidence>
<organism evidence="8 9">
    <name type="scientific">Prosthecochloris vibrioformis</name>
    <name type="common">Chlorobium vibrioforme</name>
    <dbReference type="NCBI Taxonomy" id="1098"/>
    <lineage>
        <taxon>Bacteria</taxon>
        <taxon>Pseudomonadati</taxon>
        <taxon>Chlorobiota</taxon>
        <taxon>Chlorobiia</taxon>
        <taxon>Chlorobiales</taxon>
        <taxon>Chlorobiaceae</taxon>
        <taxon>Prosthecochloris</taxon>
    </lineage>
</organism>
<proteinExistence type="inferred from homology"/>
<comment type="caution">
    <text evidence="8">The sequence shown here is derived from an EMBL/GenBank/DDBJ whole genome shotgun (WGS) entry which is preliminary data.</text>
</comment>
<dbReference type="Gene3D" id="3.30.230.10">
    <property type="match status" value="1"/>
</dbReference>
<dbReference type="RefSeq" id="WP_139625989.1">
    <property type="nucleotide sequence ID" value="NZ_VDCI01000001.1"/>
</dbReference>
<comment type="subunit">
    <text evidence="7">Consists of a catalytic RNA component (M1 or rnpB) and a protein subunit.</text>
</comment>
<protein>
    <recommendedName>
        <fullName evidence="7">Ribonuclease P protein component</fullName>
        <shortName evidence="7">RNase P protein</shortName>
        <shortName evidence="7">RNaseP protein</shortName>
        <ecNumber evidence="7">3.1.26.5</ecNumber>
    </recommendedName>
    <alternativeName>
        <fullName evidence="7">Protein C5</fullName>
    </alternativeName>
</protein>
<evidence type="ECO:0000256" key="3">
    <source>
        <dbReference type="ARBA" id="ARBA00022722"/>
    </source>
</evidence>
<dbReference type="Pfam" id="PF00825">
    <property type="entry name" value="Ribonuclease_P"/>
    <property type="match status" value="1"/>
</dbReference>
<accession>A0A5C4S3C9</accession>
<evidence type="ECO:0000256" key="2">
    <source>
        <dbReference type="ARBA" id="ARBA00022694"/>
    </source>
</evidence>
<comment type="similarity">
    <text evidence="7">Belongs to the RnpA family.</text>
</comment>
<comment type="function">
    <text evidence="1 7">RNaseP catalyzes the removal of the 5'-leader sequence from pre-tRNA to produce the mature 5'-terminus. It can also cleave other RNA substrates such as 4.5S RNA. The protein component plays an auxiliary but essential role in vivo by binding to the 5'-leader sequence and broadening the substrate specificity of the ribozyme.</text>
</comment>
<sequence length="140" mass="15575">MDDGQPGCCLQKRDILRGRTAVSRLFAEGRSVRSGRVRLVFLERDASVADAGSSPVRAMFVVSKRNVASAVTRNRLKRLMREAYRLERTEVREYSLPGKAGLLDLAFIYAGKKPANISLHMVRRDIRSLLEDLSGRIGAG</sequence>
<keyword evidence="2 7" id="KW-0819">tRNA processing</keyword>
<keyword evidence="9" id="KW-1185">Reference proteome</keyword>
<evidence type="ECO:0000256" key="5">
    <source>
        <dbReference type="ARBA" id="ARBA00022801"/>
    </source>
</evidence>
<dbReference type="InterPro" id="IPR020539">
    <property type="entry name" value="RNase_P_CS"/>
</dbReference>
<dbReference type="Proteomes" id="UP000309544">
    <property type="component" value="Unassembled WGS sequence"/>
</dbReference>
<dbReference type="GO" id="GO:0004526">
    <property type="term" value="F:ribonuclease P activity"/>
    <property type="evidence" value="ECO:0007669"/>
    <property type="project" value="UniProtKB-UniRule"/>
</dbReference>